<comment type="caution">
    <text evidence="1">The sequence shown here is derived from an EMBL/GenBank/DDBJ whole genome shotgun (WGS) entry which is preliminary data.</text>
</comment>
<accession>A0ACC3AF69</accession>
<reference evidence="1" key="1">
    <citation type="submission" date="2022-10" db="EMBL/GenBank/DDBJ databases">
        <title>Culturing micro-colonial fungi from biological soil crusts in the Mojave desert and describing Neophaeococcomyces mojavensis, and introducing the new genera and species Taxawa tesnikishii.</title>
        <authorList>
            <person name="Kurbessoian T."/>
            <person name="Stajich J.E."/>
        </authorList>
    </citation>
    <scope>NUCLEOTIDE SEQUENCE</scope>
    <source>
        <strain evidence="1">JES_112</strain>
    </source>
</reference>
<name>A0ACC3AF69_9EURO</name>
<protein>
    <submittedName>
        <fullName evidence="1">Ankyrin repeat domain-containing protein 17</fullName>
    </submittedName>
</protein>
<evidence type="ECO:0000313" key="1">
    <source>
        <dbReference type="EMBL" id="KAJ9660948.1"/>
    </source>
</evidence>
<gene>
    <name evidence="1" type="primary">ANKRD17</name>
    <name evidence="1" type="ORF">H2198_002293</name>
</gene>
<proteinExistence type="predicted"/>
<keyword evidence="2" id="KW-1185">Reference proteome</keyword>
<sequence>MEVLFELGADPRRAARDTHDSLCVCASYNQITAMELLISYGVDVHARLDHQGHQSALEEASRQNSLAIVDLILDTPSSVSANILTSNLNKAMRAAVRSGHIQVVQQLLRAGAAISHIVKDSPDQPDLLFLAAKAYKPKMVEFLLSNGVSPRFDGPAFKAVALAWTTFSTRTEGEACLEISRKLSSCRRPEDHHSTTRPFKSSKTNWKH</sequence>
<dbReference type="EMBL" id="JAPDRQ010000027">
    <property type="protein sequence ID" value="KAJ9660948.1"/>
    <property type="molecule type" value="Genomic_DNA"/>
</dbReference>
<dbReference type="Proteomes" id="UP001172386">
    <property type="component" value="Unassembled WGS sequence"/>
</dbReference>
<organism evidence="1 2">
    <name type="scientific">Neophaeococcomyces mojaviensis</name>
    <dbReference type="NCBI Taxonomy" id="3383035"/>
    <lineage>
        <taxon>Eukaryota</taxon>
        <taxon>Fungi</taxon>
        <taxon>Dikarya</taxon>
        <taxon>Ascomycota</taxon>
        <taxon>Pezizomycotina</taxon>
        <taxon>Eurotiomycetes</taxon>
        <taxon>Chaetothyriomycetidae</taxon>
        <taxon>Chaetothyriales</taxon>
        <taxon>Chaetothyriales incertae sedis</taxon>
        <taxon>Neophaeococcomyces</taxon>
    </lineage>
</organism>
<evidence type="ECO:0000313" key="2">
    <source>
        <dbReference type="Proteomes" id="UP001172386"/>
    </source>
</evidence>